<protein>
    <submittedName>
        <fullName evidence="4">Arrestin C-terminal-like domain-containing protein</fullName>
    </submittedName>
</protein>
<dbReference type="PANTHER" id="PTHR11188:SF175">
    <property type="entry name" value="ARRESTIN C-TERMINAL-LIKE DOMAIN-CONTAINING PROTEIN"/>
    <property type="match status" value="1"/>
</dbReference>
<dbReference type="PANTHER" id="PTHR11188">
    <property type="entry name" value="ARRESTIN DOMAIN CONTAINING PROTEIN"/>
    <property type="match status" value="1"/>
</dbReference>
<dbReference type="InterPro" id="IPR014752">
    <property type="entry name" value="Arrestin-like_C"/>
</dbReference>
<dbReference type="WBParaSite" id="PDA_v2.g21859.t1">
    <property type="protein sequence ID" value="PDA_v2.g21859.t1"/>
    <property type="gene ID" value="PDA_v2.g21859"/>
</dbReference>
<organism evidence="3 4">
    <name type="scientific">Panagrolaimus davidi</name>
    <dbReference type="NCBI Taxonomy" id="227884"/>
    <lineage>
        <taxon>Eukaryota</taxon>
        <taxon>Metazoa</taxon>
        <taxon>Ecdysozoa</taxon>
        <taxon>Nematoda</taxon>
        <taxon>Chromadorea</taxon>
        <taxon>Rhabditida</taxon>
        <taxon>Tylenchina</taxon>
        <taxon>Panagrolaimomorpha</taxon>
        <taxon>Panagrolaimoidea</taxon>
        <taxon>Panagrolaimidae</taxon>
        <taxon>Panagrolaimus</taxon>
    </lineage>
</organism>
<evidence type="ECO:0000313" key="4">
    <source>
        <dbReference type="WBParaSite" id="PDA_v2.g21859.t1"/>
    </source>
</evidence>
<proteinExistence type="inferred from homology"/>
<dbReference type="GO" id="GO:0015031">
    <property type="term" value="P:protein transport"/>
    <property type="evidence" value="ECO:0007669"/>
    <property type="project" value="TreeGrafter"/>
</dbReference>
<dbReference type="InterPro" id="IPR011021">
    <property type="entry name" value="Arrestin-like_N"/>
</dbReference>
<dbReference type="InterPro" id="IPR050357">
    <property type="entry name" value="Arrestin_domain-protein"/>
</dbReference>
<dbReference type="InterPro" id="IPR011022">
    <property type="entry name" value="Arrestin_C-like"/>
</dbReference>
<sequence length="271" mass="30599">MCVGRGYSTFWKEKRCKTNELELYKSDVTYLKIEQILWKPKNFEEKLPIGESRFLFSIELPSDLPPSFEGRNGHIRYKLKAEITVPWGFDKTAEQRFLIGPIVDFVAKPNLGKKVEIIVGKNSNSDLKVKLSCPKIAYFLDESILLTAEITNNSQLPYIGKRKYTFERTIPIPTLMPTIAKCNIITVQYSIYVALYTGTSMSFTTTGSYPILISNQLKNPIIPHKKDSSTVAPFANFHEIGKSNIKSSGALTTLVRNATKNTIDTSQLTID</sequence>
<reference evidence="4" key="1">
    <citation type="submission" date="2022-11" db="UniProtKB">
        <authorList>
            <consortium name="WormBaseParasite"/>
        </authorList>
    </citation>
    <scope>IDENTIFICATION</scope>
</reference>
<evidence type="ECO:0000259" key="2">
    <source>
        <dbReference type="SMART" id="SM01017"/>
    </source>
</evidence>
<evidence type="ECO:0000313" key="3">
    <source>
        <dbReference type="Proteomes" id="UP000887578"/>
    </source>
</evidence>
<dbReference type="Pfam" id="PF00339">
    <property type="entry name" value="Arrestin_N"/>
    <property type="match status" value="1"/>
</dbReference>
<dbReference type="GO" id="GO:0005737">
    <property type="term" value="C:cytoplasm"/>
    <property type="evidence" value="ECO:0007669"/>
    <property type="project" value="TreeGrafter"/>
</dbReference>
<comment type="similarity">
    <text evidence="1">Belongs to the arrestin family.</text>
</comment>
<dbReference type="Gene3D" id="2.60.40.640">
    <property type="match status" value="2"/>
</dbReference>
<name>A0A914Q3X5_9BILA</name>
<dbReference type="InterPro" id="IPR014756">
    <property type="entry name" value="Ig_E-set"/>
</dbReference>
<keyword evidence="3" id="KW-1185">Reference proteome</keyword>
<evidence type="ECO:0000256" key="1">
    <source>
        <dbReference type="ARBA" id="ARBA00005298"/>
    </source>
</evidence>
<feature type="domain" description="Arrestin C-terminal-like" evidence="2">
    <location>
        <begin position="123"/>
        <end position="216"/>
    </location>
</feature>
<dbReference type="SUPFAM" id="SSF81296">
    <property type="entry name" value="E set domains"/>
    <property type="match status" value="2"/>
</dbReference>
<accession>A0A914Q3X5</accession>
<dbReference type="AlphaFoldDB" id="A0A914Q3X5"/>
<dbReference type="SMART" id="SM01017">
    <property type="entry name" value="Arrestin_C"/>
    <property type="match status" value="1"/>
</dbReference>
<dbReference type="Proteomes" id="UP000887578">
    <property type="component" value="Unplaced"/>
</dbReference>